<evidence type="ECO:0000256" key="2">
    <source>
        <dbReference type="ARBA" id="ARBA00010742"/>
    </source>
</evidence>
<dbReference type="Pfam" id="PF09084">
    <property type="entry name" value="NMT1"/>
    <property type="match status" value="1"/>
</dbReference>
<dbReference type="PANTHER" id="PTHR30024">
    <property type="entry name" value="ALIPHATIC SULFONATES-BINDING PROTEIN-RELATED"/>
    <property type="match status" value="1"/>
</dbReference>
<gene>
    <name evidence="6" type="primary">ssuA</name>
    <name evidence="6" type="ORF">GCM10010977_11430</name>
</gene>
<comment type="similarity">
    <text evidence="2">Belongs to the bacterial solute-binding protein SsuA/TauA family.</text>
</comment>
<dbReference type="PANTHER" id="PTHR30024:SF47">
    <property type="entry name" value="TAURINE-BINDING PERIPLASMIC PROTEIN"/>
    <property type="match status" value="1"/>
</dbReference>
<evidence type="ECO:0000256" key="4">
    <source>
        <dbReference type="SAM" id="MobiDB-lite"/>
    </source>
</evidence>
<proteinExistence type="inferred from homology"/>
<keyword evidence="3" id="KW-0732">Signal</keyword>
<reference evidence="7" key="1">
    <citation type="journal article" date="2019" name="Int. J. Syst. Evol. Microbiol.">
        <title>The Global Catalogue of Microorganisms (GCM) 10K type strain sequencing project: providing services to taxonomists for standard genome sequencing and annotation.</title>
        <authorList>
            <consortium name="The Broad Institute Genomics Platform"/>
            <consortium name="The Broad Institute Genome Sequencing Center for Infectious Disease"/>
            <person name="Wu L."/>
            <person name="Ma J."/>
        </authorList>
    </citation>
    <scope>NUCLEOTIDE SEQUENCE [LARGE SCALE GENOMIC DNA]</scope>
    <source>
        <strain evidence="7">CGMCC 1.7064</strain>
    </source>
</reference>
<comment type="caution">
    <text evidence="6">The sequence shown here is derived from an EMBL/GenBank/DDBJ whole genome shotgun (WGS) entry which is preliminary data.</text>
</comment>
<dbReference type="EMBL" id="BMLQ01000003">
    <property type="protein sequence ID" value="GGO43395.1"/>
    <property type="molecule type" value="Genomic_DNA"/>
</dbReference>
<organism evidence="6 7">
    <name type="scientific">Citricoccus zhacaiensis</name>
    <dbReference type="NCBI Taxonomy" id="489142"/>
    <lineage>
        <taxon>Bacteria</taxon>
        <taxon>Bacillati</taxon>
        <taxon>Actinomycetota</taxon>
        <taxon>Actinomycetes</taxon>
        <taxon>Micrococcales</taxon>
        <taxon>Micrococcaceae</taxon>
        <taxon>Citricoccus</taxon>
    </lineage>
</organism>
<comment type="subcellular location">
    <subcellularLocation>
        <location evidence="1">Periplasm</location>
    </subcellularLocation>
</comment>
<evidence type="ECO:0000256" key="3">
    <source>
        <dbReference type="ARBA" id="ARBA00022729"/>
    </source>
</evidence>
<feature type="region of interest" description="Disordered" evidence="4">
    <location>
        <begin position="25"/>
        <end position="47"/>
    </location>
</feature>
<name>A0ABQ2LUY6_9MICC</name>
<evidence type="ECO:0000313" key="6">
    <source>
        <dbReference type="EMBL" id="GGO43395.1"/>
    </source>
</evidence>
<evidence type="ECO:0000313" key="7">
    <source>
        <dbReference type="Proteomes" id="UP000642509"/>
    </source>
</evidence>
<dbReference type="SUPFAM" id="SSF53850">
    <property type="entry name" value="Periplasmic binding protein-like II"/>
    <property type="match status" value="1"/>
</dbReference>
<dbReference type="InterPro" id="IPR001638">
    <property type="entry name" value="Solute-binding_3/MltF_N"/>
</dbReference>
<sequence length="339" mass="35431">MFTRRLRTVAVTAAALFALTGCGSGSPSDEAGDGSAPATDGGSGGAGELTPIEVGVIPIVDVASIYLGVDEGIFEKHGLDVTLTLAQGGAAIVPAVQSGQMDFGFSNVASLIIGRDAGLPLKIVATGPQSTGNGEDDAAGIMVPADSDIQGVEDLEGKRVAVNTLNNINHATTYEGIKQAGGNVENVDFVEVGFPDMQAQLEAGNVDAITAVEPFVTMAEQGGARNIYGFFAEPVKDLSVSGYFTTDQMMEQEPELVEQFTEAMKESQQYATDHPDEAKAILSSYTSIDPEIVEELTMPLFPQLHNIASLERMAEILQEMGLIEEIPATGDLMVDGAGQ</sequence>
<dbReference type="InterPro" id="IPR015168">
    <property type="entry name" value="SsuA/THI5"/>
</dbReference>
<dbReference type="PROSITE" id="PS51257">
    <property type="entry name" value="PROKAR_LIPOPROTEIN"/>
    <property type="match status" value="1"/>
</dbReference>
<protein>
    <submittedName>
        <fullName evidence="6">Sulfonate ABC transporter substrate-binding protein</fullName>
    </submittedName>
</protein>
<keyword evidence="7" id="KW-1185">Reference proteome</keyword>
<dbReference type="SMART" id="SM00062">
    <property type="entry name" value="PBPb"/>
    <property type="match status" value="1"/>
</dbReference>
<evidence type="ECO:0000256" key="1">
    <source>
        <dbReference type="ARBA" id="ARBA00004418"/>
    </source>
</evidence>
<feature type="domain" description="Solute-binding protein family 3/N-terminal" evidence="5">
    <location>
        <begin position="64"/>
        <end position="274"/>
    </location>
</feature>
<dbReference type="RefSeq" id="WP_188805137.1">
    <property type="nucleotide sequence ID" value="NZ_BAAAOU010000004.1"/>
</dbReference>
<accession>A0ABQ2LUY6</accession>
<dbReference type="Proteomes" id="UP000642509">
    <property type="component" value="Unassembled WGS sequence"/>
</dbReference>
<dbReference type="Gene3D" id="3.40.190.10">
    <property type="entry name" value="Periplasmic binding protein-like II"/>
    <property type="match status" value="2"/>
</dbReference>
<evidence type="ECO:0000259" key="5">
    <source>
        <dbReference type="SMART" id="SM00062"/>
    </source>
</evidence>